<gene>
    <name evidence="6" type="ORF">ACFSUD_13610</name>
</gene>
<reference evidence="7" key="1">
    <citation type="journal article" date="2019" name="Int. J. Syst. Evol. Microbiol.">
        <title>The Global Catalogue of Microorganisms (GCM) 10K type strain sequencing project: providing services to taxonomists for standard genome sequencing and annotation.</title>
        <authorList>
            <consortium name="The Broad Institute Genomics Platform"/>
            <consortium name="The Broad Institute Genome Sequencing Center for Infectious Disease"/>
            <person name="Wu L."/>
            <person name="Ma J."/>
        </authorList>
    </citation>
    <scope>NUCLEOTIDE SEQUENCE [LARGE SCALE GENOMIC DNA]</scope>
    <source>
        <strain evidence="7">TISTR 2562</strain>
    </source>
</reference>
<keyword evidence="3" id="KW-0238">DNA-binding</keyword>
<dbReference type="RefSeq" id="WP_386375157.1">
    <property type="nucleotide sequence ID" value="NZ_JBHUMP010000012.1"/>
</dbReference>
<dbReference type="Gene3D" id="3.40.190.10">
    <property type="entry name" value="Periplasmic binding protein-like II"/>
    <property type="match status" value="2"/>
</dbReference>
<keyword evidence="2" id="KW-0805">Transcription regulation</keyword>
<dbReference type="InterPro" id="IPR005119">
    <property type="entry name" value="LysR_subst-bd"/>
</dbReference>
<organism evidence="6 7">
    <name type="scientific">Sulfitobacter aestuarii</name>
    <dbReference type="NCBI Taxonomy" id="2161676"/>
    <lineage>
        <taxon>Bacteria</taxon>
        <taxon>Pseudomonadati</taxon>
        <taxon>Pseudomonadota</taxon>
        <taxon>Alphaproteobacteria</taxon>
        <taxon>Rhodobacterales</taxon>
        <taxon>Roseobacteraceae</taxon>
        <taxon>Sulfitobacter</taxon>
    </lineage>
</organism>
<sequence length="300" mass="33015">MQIIQLQAIVEIERAGSFRKAALRLGRSQPSLTRLILQFEEELGLPIFDRSPTGVKLTDHGKRVHARALSVLAEVARLEDEADQLRMEQLGTVKLALSPVGGTALLPRALAKFRRTWPLVDVEVFDSLYPDAINLLRNGEIEMAIGPTPESFSDPAIIVEKLISMQIVLVTHKSNPGRDTRQLADLPDGPWFIHGPDFGPGGLFAPNHDFLRSVSVTRCHSLTTLLASVVENRGFSFLSDGLFRQLASRYDLVKVPVTDPLPQLNLSVATKRQIFLTPAAKLLLAQLKRQVKALGEPGAT</sequence>
<dbReference type="Gene3D" id="1.10.10.10">
    <property type="entry name" value="Winged helix-like DNA-binding domain superfamily/Winged helix DNA-binding domain"/>
    <property type="match status" value="1"/>
</dbReference>
<evidence type="ECO:0000259" key="5">
    <source>
        <dbReference type="PROSITE" id="PS50931"/>
    </source>
</evidence>
<dbReference type="PROSITE" id="PS50931">
    <property type="entry name" value="HTH_LYSR"/>
    <property type="match status" value="1"/>
</dbReference>
<evidence type="ECO:0000256" key="2">
    <source>
        <dbReference type="ARBA" id="ARBA00023015"/>
    </source>
</evidence>
<dbReference type="InterPro" id="IPR036390">
    <property type="entry name" value="WH_DNA-bd_sf"/>
</dbReference>
<protein>
    <submittedName>
        <fullName evidence="6">LysR family transcriptional regulator</fullName>
    </submittedName>
</protein>
<evidence type="ECO:0000256" key="3">
    <source>
        <dbReference type="ARBA" id="ARBA00023125"/>
    </source>
</evidence>
<dbReference type="InterPro" id="IPR000847">
    <property type="entry name" value="LysR_HTH_N"/>
</dbReference>
<evidence type="ECO:0000256" key="4">
    <source>
        <dbReference type="ARBA" id="ARBA00023163"/>
    </source>
</evidence>
<dbReference type="PANTHER" id="PTHR30419:SF30">
    <property type="entry name" value="LYSR FAMILY TRANSCRIPTIONAL REGULATOR"/>
    <property type="match status" value="1"/>
</dbReference>
<keyword evidence="4" id="KW-0804">Transcription</keyword>
<evidence type="ECO:0000313" key="6">
    <source>
        <dbReference type="EMBL" id="MFD2740619.1"/>
    </source>
</evidence>
<dbReference type="SUPFAM" id="SSF46785">
    <property type="entry name" value="Winged helix' DNA-binding domain"/>
    <property type="match status" value="1"/>
</dbReference>
<keyword evidence="7" id="KW-1185">Reference proteome</keyword>
<dbReference type="InterPro" id="IPR036388">
    <property type="entry name" value="WH-like_DNA-bd_sf"/>
</dbReference>
<comment type="similarity">
    <text evidence="1">Belongs to the LysR transcriptional regulatory family.</text>
</comment>
<evidence type="ECO:0000256" key="1">
    <source>
        <dbReference type="ARBA" id="ARBA00009437"/>
    </source>
</evidence>
<dbReference type="Pfam" id="PF03466">
    <property type="entry name" value="LysR_substrate"/>
    <property type="match status" value="1"/>
</dbReference>
<dbReference type="CDD" id="cd05466">
    <property type="entry name" value="PBP2_LTTR_substrate"/>
    <property type="match status" value="1"/>
</dbReference>
<evidence type="ECO:0000313" key="7">
    <source>
        <dbReference type="Proteomes" id="UP001597474"/>
    </source>
</evidence>
<name>A0ABW5U6Y6_9RHOB</name>
<comment type="caution">
    <text evidence="6">The sequence shown here is derived from an EMBL/GenBank/DDBJ whole genome shotgun (WGS) entry which is preliminary data.</text>
</comment>
<dbReference type="Pfam" id="PF00126">
    <property type="entry name" value="HTH_1"/>
    <property type="match status" value="1"/>
</dbReference>
<dbReference type="Proteomes" id="UP001597474">
    <property type="component" value="Unassembled WGS sequence"/>
</dbReference>
<dbReference type="EMBL" id="JBHUMP010000012">
    <property type="protein sequence ID" value="MFD2740619.1"/>
    <property type="molecule type" value="Genomic_DNA"/>
</dbReference>
<accession>A0ABW5U6Y6</accession>
<feature type="domain" description="HTH lysR-type" evidence="5">
    <location>
        <begin position="1"/>
        <end position="58"/>
    </location>
</feature>
<proteinExistence type="inferred from homology"/>
<dbReference type="InterPro" id="IPR050950">
    <property type="entry name" value="HTH-type_LysR_regulators"/>
</dbReference>
<dbReference type="SUPFAM" id="SSF53850">
    <property type="entry name" value="Periplasmic binding protein-like II"/>
    <property type="match status" value="1"/>
</dbReference>
<dbReference type="PANTHER" id="PTHR30419">
    <property type="entry name" value="HTH-TYPE TRANSCRIPTIONAL REGULATOR YBHD"/>
    <property type="match status" value="1"/>
</dbReference>